<keyword evidence="6" id="KW-1185">Reference proteome</keyword>
<organism evidence="5 6">
    <name type="scientific">Natronincola ferrireducens</name>
    <dbReference type="NCBI Taxonomy" id="393762"/>
    <lineage>
        <taxon>Bacteria</taxon>
        <taxon>Bacillati</taxon>
        <taxon>Bacillota</taxon>
        <taxon>Clostridia</taxon>
        <taxon>Peptostreptococcales</taxon>
        <taxon>Natronincolaceae</taxon>
        <taxon>Natronincola</taxon>
    </lineage>
</organism>
<dbReference type="PROSITE" id="PS50893">
    <property type="entry name" value="ABC_TRANSPORTER_2"/>
    <property type="match status" value="1"/>
</dbReference>
<evidence type="ECO:0000256" key="3">
    <source>
        <dbReference type="ARBA" id="ARBA00022840"/>
    </source>
</evidence>
<evidence type="ECO:0000256" key="1">
    <source>
        <dbReference type="ARBA" id="ARBA00022448"/>
    </source>
</evidence>
<gene>
    <name evidence="5" type="ORF">SAMN05660472_00929</name>
</gene>
<dbReference type="GO" id="GO:0005524">
    <property type="term" value="F:ATP binding"/>
    <property type="evidence" value="ECO:0007669"/>
    <property type="project" value="UniProtKB-KW"/>
</dbReference>
<sequence length="204" mass="23308">MKIQKKLDDFVLDKEWEVRKGEVISLFGPSGSGKSLSLQAIAGLVTPDDGYIEINEQLIFHKERKICVPSRDRGIGYVPQNYGLFPHMKIDENIMFGMVEKDKNIKEEKMMKLLSCVGLENKRNKYPQHLSGGEKQRVAIVRALATNPKVLLLDEPFSAVDIPIRKILRNEIKEFLTRWNMPVVLVTHDPEDVEVLATEVVDYC</sequence>
<keyword evidence="1" id="KW-0813">Transport</keyword>
<keyword evidence="3 5" id="KW-0067">ATP-binding</keyword>
<dbReference type="Pfam" id="PF00005">
    <property type="entry name" value="ABC_tran"/>
    <property type="match status" value="1"/>
</dbReference>
<dbReference type="PANTHER" id="PTHR42781:SF4">
    <property type="entry name" value="SPERMIDINE_PUTRESCINE IMPORT ATP-BINDING PROTEIN POTA"/>
    <property type="match status" value="1"/>
</dbReference>
<dbReference type="InterPro" id="IPR003593">
    <property type="entry name" value="AAA+_ATPase"/>
</dbReference>
<dbReference type="EMBL" id="FNFP01000001">
    <property type="protein sequence ID" value="SDK17107.1"/>
    <property type="molecule type" value="Genomic_DNA"/>
</dbReference>
<evidence type="ECO:0000256" key="2">
    <source>
        <dbReference type="ARBA" id="ARBA00022741"/>
    </source>
</evidence>
<dbReference type="GO" id="GO:0016887">
    <property type="term" value="F:ATP hydrolysis activity"/>
    <property type="evidence" value="ECO:0007669"/>
    <property type="project" value="InterPro"/>
</dbReference>
<dbReference type="SMART" id="SM00382">
    <property type="entry name" value="AAA"/>
    <property type="match status" value="1"/>
</dbReference>
<evidence type="ECO:0000313" key="6">
    <source>
        <dbReference type="Proteomes" id="UP000198718"/>
    </source>
</evidence>
<dbReference type="Proteomes" id="UP000198718">
    <property type="component" value="Unassembled WGS sequence"/>
</dbReference>
<dbReference type="PANTHER" id="PTHR42781">
    <property type="entry name" value="SPERMIDINE/PUTRESCINE IMPORT ATP-BINDING PROTEIN POTA"/>
    <property type="match status" value="1"/>
</dbReference>
<accession>A0A1G8ZPY3</accession>
<dbReference type="AlphaFoldDB" id="A0A1G8ZPY3"/>
<dbReference type="Gene3D" id="3.40.50.300">
    <property type="entry name" value="P-loop containing nucleotide triphosphate hydrolases"/>
    <property type="match status" value="1"/>
</dbReference>
<dbReference type="RefSeq" id="WP_244269473.1">
    <property type="nucleotide sequence ID" value="NZ_FNFP01000001.1"/>
</dbReference>
<keyword evidence="2" id="KW-0547">Nucleotide-binding</keyword>
<dbReference type="InterPro" id="IPR027417">
    <property type="entry name" value="P-loop_NTPase"/>
</dbReference>
<protein>
    <submittedName>
        <fullName evidence="5">Molybdate transport system ATP-binding protein</fullName>
    </submittedName>
</protein>
<name>A0A1G8ZPY3_9FIRM</name>
<dbReference type="InterPro" id="IPR017871">
    <property type="entry name" value="ABC_transporter-like_CS"/>
</dbReference>
<evidence type="ECO:0000313" key="5">
    <source>
        <dbReference type="EMBL" id="SDK17107.1"/>
    </source>
</evidence>
<evidence type="ECO:0000259" key="4">
    <source>
        <dbReference type="PROSITE" id="PS50893"/>
    </source>
</evidence>
<dbReference type="STRING" id="393762.SAMN05660472_00929"/>
<feature type="domain" description="ABC transporter" evidence="4">
    <location>
        <begin position="1"/>
        <end position="204"/>
    </location>
</feature>
<proteinExistence type="predicted"/>
<dbReference type="SUPFAM" id="SSF52540">
    <property type="entry name" value="P-loop containing nucleoside triphosphate hydrolases"/>
    <property type="match status" value="1"/>
</dbReference>
<dbReference type="InterPro" id="IPR050093">
    <property type="entry name" value="ABC_SmlMolc_Importer"/>
</dbReference>
<dbReference type="InterPro" id="IPR003439">
    <property type="entry name" value="ABC_transporter-like_ATP-bd"/>
</dbReference>
<reference evidence="5 6" key="1">
    <citation type="submission" date="2016-10" db="EMBL/GenBank/DDBJ databases">
        <authorList>
            <person name="de Groot N.N."/>
        </authorList>
    </citation>
    <scope>NUCLEOTIDE SEQUENCE [LARGE SCALE GENOMIC DNA]</scope>
    <source>
        <strain evidence="5 6">DSM 18346</strain>
    </source>
</reference>
<dbReference type="PROSITE" id="PS00211">
    <property type="entry name" value="ABC_TRANSPORTER_1"/>
    <property type="match status" value="1"/>
</dbReference>